<dbReference type="EMBL" id="JACRYT010000010">
    <property type="protein sequence ID" value="MBC6680159.1"/>
    <property type="molecule type" value="Genomic_DNA"/>
</dbReference>
<dbReference type="Pfam" id="PF12464">
    <property type="entry name" value="Mac"/>
    <property type="match status" value="1"/>
</dbReference>
<dbReference type="Gene3D" id="2.160.10.10">
    <property type="entry name" value="Hexapeptide repeat proteins"/>
    <property type="match status" value="1"/>
</dbReference>
<protein>
    <submittedName>
        <fullName evidence="6">Sugar O-acetyltransferase</fullName>
    </submittedName>
</protein>
<feature type="domain" description="Maltose/galactoside acetyltransferase" evidence="5">
    <location>
        <begin position="4"/>
        <end position="58"/>
    </location>
</feature>
<evidence type="ECO:0000256" key="1">
    <source>
        <dbReference type="ARBA" id="ARBA00007274"/>
    </source>
</evidence>
<evidence type="ECO:0000256" key="2">
    <source>
        <dbReference type="ARBA" id="ARBA00022679"/>
    </source>
</evidence>
<dbReference type="AlphaFoldDB" id="A0A923SSA1"/>
<sequence>MTEKERMLSGENYNPRADQLLQRRYEARTLLDQFNNMSADAGEERTRLLNRLIGSLGEGVWLEKPFRCNYGDNISIGENTFINCDCIFSDDNQITIGKNVMIAPRVQLYAAVHPIAPSERILNLPKSEQADHLPYRVSSKPIVIEDDCWLGGGVIVLAGVTIGKGSVIGAGSVVTKDIPPYSVAVGNPCKVMRTIEDK</sequence>
<keyword evidence="4" id="KW-0012">Acyltransferase</keyword>
<dbReference type="PROSITE" id="PS00101">
    <property type="entry name" value="HEXAPEP_TRANSFERASES"/>
    <property type="match status" value="1"/>
</dbReference>
<dbReference type="SUPFAM" id="SSF51161">
    <property type="entry name" value="Trimeric LpxA-like enzymes"/>
    <property type="match status" value="1"/>
</dbReference>
<dbReference type="FunFam" id="2.160.10.10:FF:000025">
    <property type="entry name" value="Hexapeptide-repeat containing-acetyltransferase"/>
    <property type="match status" value="1"/>
</dbReference>
<dbReference type="CDD" id="cd03357">
    <property type="entry name" value="LbH_MAT_GAT"/>
    <property type="match status" value="1"/>
</dbReference>
<dbReference type="InterPro" id="IPR001451">
    <property type="entry name" value="Hexapep"/>
</dbReference>
<dbReference type="PANTHER" id="PTHR23416">
    <property type="entry name" value="SIALIC ACID SYNTHASE-RELATED"/>
    <property type="match status" value="1"/>
</dbReference>
<dbReference type="InterPro" id="IPR024688">
    <property type="entry name" value="Mac_dom"/>
</dbReference>
<dbReference type="RefSeq" id="WP_187303260.1">
    <property type="nucleotide sequence ID" value="NZ_JACRYT010000010.1"/>
</dbReference>
<dbReference type="Proteomes" id="UP000602647">
    <property type="component" value="Unassembled WGS sequence"/>
</dbReference>
<comment type="similarity">
    <text evidence="1">Belongs to the transferase hexapeptide repeat family.</text>
</comment>
<accession>A0A923SSA1</accession>
<keyword evidence="2" id="KW-0808">Transferase</keyword>
<dbReference type="InterPro" id="IPR011004">
    <property type="entry name" value="Trimer_LpxA-like_sf"/>
</dbReference>
<evidence type="ECO:0000256" key="4">
    <source>
        <dbReference type="ARBA" id="ARBA00023315"/>
    </source>
</evidence>
<dbReference type="Pfam" id="PF00132">
    <property type="entry name" value="Hexapep"/>
    <property type="match status" value="1"/>
</dbReference>
<dbReference type="GO" id="GO:0016407">
    <property type="term" value="F:acetyltransferase activity"/>
    <property type="evidence" value="ECO:0007669"/>
    <property type="project" value="InterPro"/>
</dbReference>
<dbReference type="GO" id="GO:0008374">
    <property type="term" value="F:O-acyltransferase activity"/>
    <property type="evidence" value="ECO:0007669"/>
    <property type="project" value="TreeGrafter"/>
</dbReference>
<dbReference type="SMART" id="SM01266">
    <property type="entry name" value="Mac"/>
    <property type="match status" value="1"/>
</dbReference>
<reference evidence="6" key="1">
    <citation type="submission" date="2020-08" db="EMBL/GenBank/DDBJ databases">
        <title>Genome public.</title>
        <authorList>
            <person name="Liu C."/>
            <person name="Sun Q."/>
        </authorList>
    </citation>
    <scope>NUCLEOTIDE SEQUENCE</scope>
    <source>
        <strain evidence="6">BX12</strain>
    </source>
</reference>
<dbReference type="InterPro" id="IPR018357">
    <property type="entry name" value="Hexapep_transf_CS"/>
</dbReference>
<proteinExistence type="inferred from homology"/>
<keyword evidence="7" id="KW-1185">Reference proteome</keyword>
<evidence type="ECO:0000313" key="7">
    <source>
        <dbReference type="Proteomes" id="UP000602647"/>
    </source>
</evidence>
<dbReference type="InterPro" id="IPR051159">
    <property type="entry name" value="Hexapeptide_acetyltransf"/>
</dbReference>
<keyword evidence="3" id="KW-0677">Repeat</keyword>
<dbReference type="PANTHER" id="PTHR23416:SF23">
    <property type="entry name" value="ACETYLTRANSFERASE C18B11.09C-RELATED"/>
    <property type="match status" value="1"/>
</dbReference>
<name>A0A923SSA1_9FIRM</name>
<evidence type="ECO:0000313" key="6">
    <source>
        <dbReference type="EMBL" id="MBC6680159.1"/>
    </source>
</evidence>
<evidence type="ECO:0000256" key="3">
    <source>
        <dbReference type="ARBA" id="ARBA00022737"/>
    </source>
</evidence>
<comment type="caution">
    <text evidence="6">The sequence shown here is derived from an EMBL/GenBank/DDBJ whole genome shotgun (WGS) entry which is preliminary data.</text>
</comment>
<gene>
    <name evidence="6" type="ORF">H9L42_09965</name>
</gene>
<evidence type="ECO:0000259" key="5">
    <source>
        <dbReference type="SMART" id="SM01266"/>
    </source>
</evidence>
<organism evidence="6 7">
    <name type="scientific">Zhenpiania hominis</name>
    <dbReference type="NCBI Taxonomy" id="2763644"/>
    <lineage>
        <taxon>Bacteria</taxon>
        <taxon>Bacillati</taxon>
        <taxon>Bacillota</taxon>
        <taxon>Clostridia</taxon>
        <taxon>Peptostreptococcales</taxon>
        <taxon>Anaerovoracaceae</taxon>
        <taxon>Zhenpiania</taxon>
    </lineage>
</organism>